<accession>A0AAW0A0I1</accession>
<protein>
    <submittedName>
        <fullName evidence="1">Uncharacterized protein</fullName>
    </submittedName>
</protein>
<reference evidence="1 2" key="1">
    <citation type="journal article" date="2024" name="J Genomics">
        <title>Draft genome sequencing and assembly of Favolaschia claudopus CIRM-BRFM 2984 isolated from oak limbs.</title>
        <authorList>
            <person name="Navarro D."/>
            <person name="Drula E."/>
            <person name="Chaduli D."/>
            <person name="Cazenave R."/>
            <person name="Ahrendt S."/>
            <person name="Wang J."/>
            <person name="Lipzen A."/>
            <person name="Daum C."/>
            <person name="Barry K."/>
            <person name="Grigoriev I.V."/>
            <person name="Favel A."/>
            <person name="Rosso M.N."/>
            <person name="Martin F."/>
        </authorList>
    </citation>
    <scope>NUCLEOTIDE SEQUENCE [LARGE SCALE GENOMIC DNA]</scope>
    <source>
        <strain evidence="1 2">CIRM-BRFM 2984</strain>
    </source>
</reference>
<dbReference type="Proteomes" id="UP001362999">
    <property type="component" value="Unassembled WGS sequence"/>
</dbReference>
<dbReference type="EMBL" id="JAWWNJ010000095">
    <property type="protein sequence ID" value="KAK6997004.1"/>
    <property type="molecule type" value="Genomic_DNA"/>
</dbReference>
<keyword evidence="2" id="KW-1185">Reference proteome</keyword>
<feature type="non-terminal residue" evidence="1">
    <location>
        <position position="1"/>
    </location>
</feature>
<name>A0AAW0A0I1_9AGAR</name>
<dbReference type="AlphaFoldDB" id="A0AAW0A0I1"/>
<organism evidence="1 2">
    <name type="scientific">Favolaschia claudopus</name>
    <dbReference type="NCBI Taxonomy" id="2862362"/>
    <lineage>
        <taxon>Eukaryota</taxon>
        <taxon>Fungi</taxon>
        <taxon>Dikarya</taxon>
        <taxon>Basidiomycota</taxon>
        <taxon>Agaricomycotina</taxon>
        <taxon>Agaricomycetes</taxon>
        <taxon>Agaricomycetidae</taxon>
        <taxon>Agaricales</taxon>
        <taxon>Marasmiineae</taxon>
        <taxon>Mycenaceae</taxon>
        <taxon>Favolaschia</taxon>
    </lineage>
</organism>
<proteinExistence type="predicted"/>
<evidence type="ECO:0000313" key="1">
    <source>
        <dbReference type="EMBL" id="KAK6997004.1"/>
    </source>
</evidence>
<gene>
    <name evidence="1" type="ORF">R3P38DRAFT_3069252</name>
</gene>
<sequence length="85" mass="9098">LQNAQSRAKGGGVHVKARMYGGGEVIPWTVEGEDGVVVVGGKAELEREGWREASKIIGPQMKHVQVEGEWAALLSNAESDTVSLR</sequence>
<comment type="caution">
    <text evidence="1">The sequence shown here is derived from an EMBL/GenBank/DDBJ whole genome shotgun (WGS) entry which is preliminary data.</text>
</comment>
<evidence type="ECO:0000313" key="2">
    <source>
        <dbReference type="Proteomes" id="UP001362999"/>
    </source>
</evidence>